<dbReference type="RefSeq" id="WP_133874956.1">
    <property type="nucleotide sequence ID" value="NZ_BOMD01000013.1"/>
</dbReference>
<name>A0A4R6JVP6_9ACTN</name>
<dbReference type="Gene3D" id="3.90.1200.10">
    <property type="match status" value="1"/>
</dbReference>
<protein>
    <submittedName>
        <fullName evidence="2">Ser/Thr protein kinase RdoA (MazF antagonist)</fullName>
    </submittedName>
</protein>
<keyword evidence="3" id="KW-1185">Reference proteome</keyword>
<proteinExistence type="predicted"/>
<sequence length="386" mass="41653">MKTLPDNPHLDHLRRQAKDLLAGLRDTRPEATLAEAQTSLAQQYGFRSWTDLKAEVDRGRGGAVEAGHALAEQITTRYGLGPVIVMRSLARPDEMGRRWLLETALGRWAVRTVDDVYPVTDGEENTRFQEAALGAGVTVPRPVRSLDGRVVEEVGGNRWRVYESVPSGPPLAAPVSAAVTRQVGELLAIVHGLHFPADGICPWNDRRLTSRSWAELADLATAKGAGWAPVLVSALPALAELQSIGDGHADTTEPVLCHNNFNPGNVRAASGSLVVSGWEHAGGLPPEWELAAVLANWAVDPNGGVNLAGARALLDGYRSRSGTTRPVRLTDFRGTAIALQNYVAGQVDLALNAADDEDARYADRNVRHLLTHLPTLATFEELARLR</sequence>
<dbReference type="InterPro" id="IPR002575">
    <property type="entry name" value="Aminoglycoside_PTrfase"/>
</dbReference>
<evidence type="ECO:0000259" key="1">
    <source>
        <dbReference type="Pfam" id="PF01636"/>
    </source>
</evidence>
<dbReference type="Pfam" id="PF01636">
    <property type="entry name" value="APH"/>
    <property type="match status" value="1"/>
</dbReference>
<dbReference type="AlphaFoldDB" id="A0A4R6JVP6"/>
<dbReference type="InterPro" id="IPR011009">
    <property type="entry name" value="Kinase-like_dom_sf"/>
</dbReference>
<evidence type="ECO:0000313" key="2">
    <source>
        <dbReference type="EMBL" id="TDO40833.1"/>
    </source>
</evidence>
<keyword evidence="2" id="KW-0808">Transferase</keyword>
<dbReference type="OrthoDB" id="928522at2"/>
<dbReference type="SUPFAM" id="SSF56112">
    <property type="entry name" value="Protein kinase-like (PK-like)"/>
    <property type="match status" value="1"/>
</dbReference>
<dbReference type="Proteomes" id="UP000294901">
    <property type="component" value="Unassembled WGS sequence"/>
</dbReference>
<keyword evidence="2" id="KW-0418">Kinase</keyword>
<feature type="domain" description="Aminoglycoside phosphotransferase" evidence="1">
    <location>
        <begin position="97"/>
        <end position="320"/>
    </location>
</feature>
<reference evidence="2 3" key="1">
    <citation type="submission" date="2019-03" db="EMBL/GenBank/DDBJ databases">
        <title>Sequencing the genomes of 1000 actinobacteria strains.</title>
        <authorList>
            <person name="Klenk H.-P."/>
        </authorList>
    </citation>
    <scope>NUCLEOTIDE SEQUENCE [LARGE SCALE GENOMIC DNA]</scope>
    <source>
        <strain evidence="2 3">DSM 43805</strain>
    </source>
</reference>
<organism evidence="2 3">
    <name type="scientific">Paractinoplanes brasiliensis</name>
    <dbReference type="NCBI Taxonomy" id="52695"/>
    <lineage>
        <taxon>Bacteria</taxon>
        <taxon>Bacillati</taxon>
        <taxon>Actinomycetota</taxon>
        <taxon>Actinomycetes</taxon>
        <taxon>Micromonosporales</taxon>
        <taxon>Micromonosporaceae</taxon>
        <taxon>Paractinoplanes</taxon>
    </lineage>
</organism>
<accession>A0A4R6JVP6</accession>
<dbReference type="EMBL" id="SNWR01000001">
    <property type="protein sequence ID" value="TDO40833.1"/>
    <property type="molecule type" value="Genomic_DNA"/>
</dbReference>
<dbReference type="GO" id="GO:0016301">
    <property type="term" value="F:kinase activity"/>
    <property type="evidence" value="ECO:0007669"/>
    <property type="project" value="UniProtKB-KW"/>
</dbReference>
<gene>
    <name evidence="2" type="ORF">C8E87_4552</name>
</gene>
<evidence type="ECO:0000313" key="3">
    <source>
        <dbReference type="Proteomes" id="UP000294901"/>
    </source>
</evidence>
<comment type="caution">
    <text evidence="2">The sequence shown here is derived from an EMBL/GenBank/DDBJ whole genome shotgun (WGS) entry which is preliminary data.</text>
</comment>